<keyword evidence="1" id="KW-0805">Transcription regulation</keyword>
<reference evidence="6" key="1">
    <citation type="submission" date="2021-07" db="EMBL/GenBank/DDBJ databases">
        <title>Complete genome sequencing of a Clostridium isolate.</title>
        <authorList>
            <person name="Ueki A."/>
            <person name="Tonouchi A."/>
        </authorList>
    </citation>
    <scope>NUCLEOTIDE SEQUENCE [LARGE SCALE GENOMIC DNA]</scope>
    <source>
        <strain evidence="6">C5S11</strain>
    </source>
</reference>
<accession>A0ABN6IXT0</accession>
<keyword evidence="2" id="KW-0238">DNA-binding</keyword>
<dbReference type="InterPro" id="IPR008920">
    <property type="entry name" value="TF_FadR/GntR_C"/>
</dbReference>
<gene>
    <name evidence="5" type="ORF">psyc5s11_17950</name>
</gene>
<keyword evidence="6" id="KW-1185">Reference proteome</keyword>
<evidence type="ECO:0000256" key="3">
    <source>
        <dbReference type="ARBA" id="ARBA00023163"/>
    </source>
</evidence>
<evidence type="ECO:0000256" key="1">
    <source>
        <dbReference type="ARBA" id="ARBA00023015"/>
    </source>
</evidence>
<sequence length="100" mass="11792">MYIARNEEESLEFDIKFHYLISKSSRNVLLINVLEVISQLMDEFIQKSRMQILHEGNTKESLLGIHENLARALKCRDESKVCDAMKEHFNLIRKAYGYDK</sequence>
<feature type="domain" description="GntR C-terminal" evidence="4">
    <location>
        <begin position="6"/>
        <end position="90"/>
    </location>
</feature>
<dbReference type="SUPFAM" id="SSF48008">
    <property type="entry name" value="GntR ligand-binding domain-like"/>
    <property type="match status" value="1"/>
</dbReference>
<dbReference type="Pfam" id="PF07729">
    <property type="entry name" value="FCD"/>
    <property type="match status" value="1"/>
</dbReference>
<evidence type="ECO:0000256" key="2">
    <source>
        <dbReference type="ARBA" id="ARBA00023125"/>
    </source>
</evidence>
<evidence type="ECO:0000313" key="5">
    <source>
        <dbReference type="EMBL" id="BCZ45728.1"/>
    </source>
</evidence>
<evidence type="ECO:0000259" key="4">
    <source>
        <dbReference type="Pfam" id="PF07729"/>
    </source>
</evidence>
<dbReference type="InterPro" id="IPR011711">
    <property type="entry name" value="GntR_C"/>
</dbReference>
<organism evidence="5 6">
    <name type="scientific">Clostridium gelidum</name>
    <dbReference type="NCBI Taxonomy" id="704125"/>
    <lineage>
        <taxon>Bacteria</taxon>
        <taxon>Bacillati</taxon>
        <taxon>Bacillota</taxon>
        <taxon>Clostridia</taxon>
        <taxon>Eubacteriales</taxon>
        <taxon>Clostridiaceae</taxon>
        <taxon>Clostridium</taxon>
    </lineage>
</organism>
<dbReference type="Gene3D" id="1.20.120.530">
    <property type="entry name" value="GntR ligand-binding domain-like"/>
    <property type="match status" value="1"/>
</dbReference>
<keyword evidence="3" id="KW-0804">Transcription</keyword>
<protein>
    <recommendedName>
        <fullName evidence="4">GntR C-terminal domain-containing protein</fullName>
    </recommendedName>
</protein>
<name>A0ABN6IXT0_9CLOT</name>
<proteinExistence type="predicted"/>
<dbReference type="Proteomes" id="UP000824633">
    <property type="component" value="Chromosome"/>
</dbReference>
<evidence type="ECO:0000313" key="6">
    <source>
        <dbReference type="Proteomes" id="UP000824633"/>
    </source>
</evidence>
<dbReference type="EMBL" id="AP024849">
    <property type="protein sequence ID" value="BCZ45728.1"/>
    <property type="molecule type" value="Genomic_DNA"/>
</dbReference>